<protein>
    <submittedName>
        <fullName evidence="1">Uncharacterized protein</fullName>
    </submittedName>
</protein>
<reference evidence="2" key="1">
    <citation type="journal article" date="2016" name="Nat. Biotechnol.">
        <title>Sequencing wild and cultivated cassava and related species reveals extensive interspecific hybridization and genetic diversity.</title>
        <authorList>
            <person name="Bredeson J.V."/>
            <person name="Lyons J.B."/>
            <person name="Prochnik S.E."/>
            <person name="Wu G.A."/>
            <person name="Ha C.M."/>
            <person name="Edsinger-Gonzales E."/>
            <person name="Grimwood J."/>
            <person name="Schmutz J."/>
            <person name="Rabbi I.Y."/>
            <person name="Egesi C."/>
            <person name="Nauluvula P."/>
            <person name="Lebot V."/>
            <person name="Ndunguru J."/>
            <person name="Mkamilo G."/>
            <person name="Bart R.S."/>
            <person name="Setter T.L."/>
            <person name="Gleadow R.M."/>
            <person name="Kulakow P."/>
            <person name="Ferguson M.E."/>
            <person name="Rounsley S."/>
            <person name="Rokhsar D.S."/>
        </authorList>
    </citation>
    <scope>NUCLEOTIDE SEQUENCE [LARGE SCALE GENOMIC DNA]</scope>
    <source>
        <strain evidence="2">cv. AM560-2</strain>
    </source>
</reference>
<accession>A0ACB7HZR1</accession>
<name>A0ACB7HZR1_MANES</name>
<gene>
    <name evidence="1" type="ORF">MANES_03G068066v8</name>
</gene>
<comment type="caution">
    <text evidence="1">The sequence shown here is derived from an EMBL/GenBank/DDBJ whole genome shotgun (WGS) entry which is preliminary data.</text>
</comment>
<proteinExistence type="predicted"/>
<dbReference type="Proteomes" id="UP000091857">
    <property type="component" value="Chromosome 3"/>
</dbReference>
<sequence>MNLFGSQKQIATLLQLIQSSLEKTRMRLKELCKKSKGLKEEIVASNVRGG</sequence>
<keyword evidence="2" id="KW-1185">Reference proteome</keyword>
<evidence type="ECO:0000313" key="2">
    <source>
        <dbReference type="Proteomes" id="UP000091857"/>
    </source>
</evidence>
<organism evidence="1 2">
    <name type="scientific">Manihot esculenta</name>
    <name type="common">Cassava</name>
    <name type="synonym">Jatropha manihot</name>
    <dbReference type="NCBI Taxonomy" id="3983"/>
    <lineage>
        <taxon>Eukaryota</taxon>
        <taxon>Viridiplantae</taxon>
        <taxon>Streptophyta</taxon>
        <taxon>Embryophyta</taxon>
        <taxon>Tracheophyta</taxon>
        <taxon>Spermatophyta</taxon>
        <taxon>Magnoliopsida</taxon>
        <taxon>eudicotyledons</taxon>
        <taxon>Gunneridae</taxon>
        <taxon>Pentapetalae</taxon>
        <taxon>rosids</taxon>
        <taxon>fabids</taxon>
        <taxon>Malpighiales</taxon>
        <taxon>Euphorbiaceae</taxon>
        <taxon>Crotonoideae</taxon>
        <taxon>Manihoteae</taxon>
        <taxon>Manihot</taxon>
    </lineage>
</organism>
<dbReference type="EMBL" id="CM004389">
    <property type="protein sequence ID" value="KAG8657444.1"/>
    <property type="molecule type" value="Genomic_DNA"/>
</dbReference>
<evidence type="ECO:0000313" key="1">
    <source>
        <dbReference type="EMBL" id="KAG8657444.1"/>
    </source>
</evidence>